<evidence type="ECO:0000313" key="1">
    <source>
        <dbReference type="EMBL" id="SEH61037.1"/>
    </source>
</evidence>
<dbReference type="AlphaFoldDB" id="A0A1H6JFK0"/>
<proteinExistence type="predicted"/>
<sequence length="90" mass="10524">MSKKESMKDKSTRYSNSVIYYKSLSCKVSLYEDRAITEYCVKNKLSKSLFLATAAMYCIKNNISGKELLNSTTTSENFDYRDYMEDEYDE</sequence>
<gene>
    <name evidence="1" type="ORF">SAMN02910265_01712</name>
</gene>
<organism evidence="1 2">
    <name type="scientific">Ruminococcus flavefaciens</name>
    <dbReference type="NCBI Taxonomy" id="1265"/>
    <lineage>
        <taxon>Bacteria</taxon>
        <taxon>Bacillati</taxon>
        <taxon>Bacillota</taxon>
        <taxon>Clostridia</taxon>
        <taxon>Eubacteriales</taxon>
        <taxon>Oscillospiraceae</taxon>
        <taxon>Ruminococcus</taxon>
    </lineage>
</organism>
<dbReference type="Proteomes" id="UP000183190">
    <property type="component" value="Unassembled WGS sequence"/>
</dbReference>
<name>A0A1H6JFK0_RUMFL</name>
<dbReference type="OrthoDB" id="1822802at2"/>
<protein>
    <submittedName>
        <fullName evidence="1">Uncharacterized protein</fullName>
    </submittedName>
</protein>
<dbReference type="EMBL" id="FNWV01000005">
    <property type="protein sequence ID" value="SEH61037.1"/>
    <property type="molecule type" value="Genomic_DNA"/>
</dbReference>
<accession>A0A1H6JFK0</accession>
<reference evidence="1 2" key="1">
    <citation type="submission" date="2016-10" db="EMBL/GenBank/DDBJ databases">
        <authorList>
            <person name="de Groot N.N."/>
        </authorList>
    </citation>
    <scope>NUCLEOTIDE SEQUENCE [LARGE SCALE GENOMIC DNA]</scope>
    <source>
        <strain evidence="1 2">YAD2003</strain>
    </source>
</reference>
<dbReference type="RefSeq" id="WP_074716434.1">
    <property type="nucleotide sequence ID" value="NZ_FNWV01000005.1"/>
</dbReference>
<evidence type="ECO:0000313" key="2">
    <source>
        <dbReference type="Proteomes" id="UP000183190"/>
    </source>
</evidence>